<evidence type="ECO:0000256" key="2">
    <source>
        <dbReference type="ARBA" id="ARBA00007267"/>
    </source>
</evidence>
<feature type="region of interest" description="Disordered" evidence="4">
    <location>
        <begin position="90"/>
        <end position="116"/>
    </location>
</feature>
<dbReference type="EMBL" id="CAMAPF010000084">
    <property type="protein sequence ID" value="CAH9095565.1"/>
    <property type="molecule type" value="Genomic_DNA"/>
</dbReference>
<feature type="compositionally biased region" description="Polar residues" evidence="4">
    <location>
        <begin position="97"/>
        <end position="111"/>
    </location>
</feature>
<dbReference type="PROSITE" id="PS51634">
    <property type="entry name" value="CRC"/>
    <property type="match status" value="1"/>
</dbReference>
<gene>
    <name evidence="6" type="ORF">CEPIT_LOCUS13323</name>
</gene>
<dbReference type="PANTHER" id="PTHR46159:SF12">
    <property type="entry name" value="PROTEIN TESMIN_TSO1-LIKE CXC 3-RELATED"/>
    <property type="match status" value="1"/>
</dbReference>
<evidence type="ECO:0000313" key="6">
    <source>
        <dbReference type="EMBL" id="CAH9095565.1"/>
    </source>
</evidence>
<dbReference type="InterPro" id="IPR005172">
    <property type="entry name" value="CRC"/>
</dbReference>
<feature type="region of interest" description="Disordered" evidence="4">
    <location>
        <begin position="705"/>
        <end position="766"/>
    </location>
</feature>
<organism evidence="6 7">
    <name type="scientific">Cuscuta epithymum</name>
    <dbReference type="NCBI Taxonomy" id="186058"/>
    <lineage>
        <taxon>Eukaryota</taxon>
        <taxon>Viridiplantae</taxon>
        <taxon>Streptophyta</taxon>
        <taxon>Embryophyta</taxon>
        <taxon>Tracheophyta</taxon>
        <taxon>Spermatophyta</taxon>
        <taxon>Magnoliopsida</taxon>
        <taxon>eudicotyledons</taxon>
        <taxon>Gunneridae</taxon>
        <taxon>Pentapetalae</taxon>
        <taxon>asterids</taxon>
        <taxon>lamiids</taxon>
        <taxon>Solanales</taxon>
        <taxon>Convolvulaceae</taxon>
        <taxon>Cuscuteae</taxon>
        <taxon>Cuscuta</taxon>
        <taxon>Cuscuta subgen. Cuscuta</taxon>
    </lineage>
</organism>
<feature type="region of interest" description="Disordered" evidence="4">
    <location>
        <begin position="1"/>
        <end position="20"/>
    </location>
</feature>
<proteinExistence type="inferred from homology"/>
<reference evidence="6" key="1">
    <citation type="submission" date="2022-07" db="EMBL/GenBank/DDBJ databases">
        <authorList>
            <person name="Macas J."/>
            <person name="Novak P."/>
            <person name="Neumann P."/>
        </authorList>
    </citation>
    <scope>NUCLEOTIDE SEQUENCE</scope>
</reference>
<accession>A0AAV0DEN2</accession>
<keyword evidence="7" id="KW-1185">Reference proteome</keyword>
<feature type="compositionally biased region" description="Polar residues" evidence="4">
    <location>
        <begin position="712"/>
        <end position="731"/>
    </location>
</feature>
<feature type="region of interest" description="Disordered" evidence="4">
    <location>
        <begin position="167"/>
        <end position="200"/>
    </location>
</feature>
<name>A0AAV0DEN2_9ASTE</name>
<feature type="compositionally biased region" description="Polar residues" evidence="4">
    <location>
        <begin position="755"/>
        <end position="766"/>
    </location>
</feature>
<keyword evidence="3" id="KW-0539">Nucleus</keyword>
<comment type="subcellular location">
    <subcellularLocation>
        <location evidence="1">Nucleus</location>
    </subcellularLocation>
</comment>
<dbReference type="InterPro" id="IPR044522">
    <property type="entry name" value="TSO1-like"/>
</dbReference>
<feature type="region of interest" description="Disordered" evidence="4">
    <location>
        <begin position="412"/>
        <end position="475"/>
    </location>
</feature>
<evidence type="ECO:0000256" key="4">
    <source>
        <dbReference type="SAM" id="MobiDB-lite"/>
    </source>
</evidence>
<feature type="region of interest" description="Disordered" evidence="4">
    <location>
        <begin position="548"/>
        <end position="569"/>
    </location>
</feature>
<dbReference type="Pfam" id="PF03638">
    <property type="entry name" value="TCR"/>
    <property type="match status" value="2"/>
</dbReference>
<feature type="compositionally biased region" description="Polar residues" evidence="4">
    <location>
        <begin position="412"/>
        <end position="437"/>
    </location>
</feature>
<evidence type="ECO:0000313" key="7">
    <source>
        <dbReference type="Proteomes" id="UP001152523"/>
    </source>
</evidence>
<dbReference type="InterPro" id="IPR033467">
    <property type="entry name" value="Tesmin/TSO1-like_CXC"/>
</dbReference>
<sequence>MRVESVILDGKKGGGGGNVEVMDTPERNKNGQIATPLSKFQDSPVFNFLNSLSPIQQPVNSAQITQTLNSLSFASLPTVFTSPHVSSSRESRFLKRQQLSDPSKPEFSSDNNRVEKPDGIELCVGNKVSKQHESVDPESCILDQLSSESTKVLVDTVRSLDYKCSSPNSGPLGQKKDSIGGKVNGVDADSYHEADKDKEATTRREWENLMIMGGADLLLFDSPNDADALKKIMGPTSPRPVSLSMSDEAQQNMETFCGVVEGGGNETQNQCTHPIEGCEVQQCDDTIARVPDSSLNDNMIGGPNEADVEMVSGLYRGVRRRCLVFEAGGARRQFLNDSSGSGSSTLLAENDEGNINTSSERQYLVAGSESSFRCILPGIGLHLNSLAGATPRDGSKSGSFSLGKQIRIGPSSASNYHHSVDTTASQESLAVRSSSETVPYENGVPSNEEDACMENRSFGNDDLNPTSPKKKKRKVEPKESKSCKRCNCKKSKCLKLYCDCFAAGVYCVGPCLCQGCFNKPIHENTVLATRKQIESRNPLAFAPKVIRANDSMPDSGDDSNKTPASARHKRGCNCRKSGCLKKYCECFQGGVGCSVNCRCEGCKNPFSRKDGSEPEVEEKDTAIIPDGSWQKLVIHTEIEHIPDSVLPSTPIRFKRVPMQSQYTSKNRPPRSSFLSVGSSSGMGKPGYVVHSVPKFEKNQFETIKEDEIPEMLQSNTSPTSGVKSGSPNSKRVTPPDSVFGTSPGRRSSRKLILQSIPTFPSLTPNK</sequence>
<dbReference type="GO" id="GO:0005634">
    <property type="term" value="C:nucleus"/>
    <property type="evidence" value="ECO:0007669"/>
    <property type="project" value="UniProtKB-SubCell"/>
</dbReference>
<evidence type="ECO:0000256" key="1">
    <source>
        <dbReference type="ARBA" id="ARBA00004123"/>
    </source>
</evidence>
<feature type="domain" description="CRC" evidence="5">
    <location>
        <begin position="482"/>
        <end position="607"/>
    </location>
</feature>
<dbReference type="SMART" id="SM01114">
    <property type="entry name" value="CXC"/>
    <property type="match status" value="2"/>
</dbReference>
<feature type="compositionally biased region" description="Basic and acidic residues" evidence="4">
    <location>
        <begin position="189"/>
        <end position="200"/>
    </location>
</feature>
<evidence type="ECO:0000259" key="5">
    <source>
        <dbReference type="PROSITE" id="PS51634"/>
    </source>
</evidence>
<dbReference type="PANTHER" id="PTHR46159">
    <property type="entry name" value="PROTEIN TESMIN/TSO1-LIKE CXC 2"/>
    <property type="match status" value="1"/>
</dbReference>
<feature type="region of interest" description="Disordered" evidence="4">
    <location>
        <begin position="659"/>
        <end position="679"/>
    </location>
</feature>
<comment type="caution">
    <text evidence="6">The sequence shown here is derived from an EMBL/GenBank/DDBJ whole genome shotgun (WGS) entry which is preliminary data.</text>
</comment>
<dbReference type="AlphaFoldDB" id="A0AAV0DEN2"/>
<protein>
    <recommendedName>
        <fullName evidence="5">CRC domain-containing protein</fullName>
    </recommendedName>
</protein>
<dbReference type="GO" id="GO:0003700">
    <property type="term" value="F:DNA-binding transcription factor activity"/>
    <property type="evidence" value="ECO:0007669"/>
    <property type="project" value="InterPro"/>
</dbReference>
<comment type="similarity">
    <text evidence="2">Belongs to the lin-54 family.</text>
</comment>
<evidence type="ECO:0000256" key="3">
    <source>
        <dbReference type="ARBA" id="ARBA00023242"/>
    </source>
</evidence>
<dbReference type="Proteomes" id="UP001152523">
    <property type="component" value="Unassembled WGS sequence"/>
</dbReference>